<dbReference type="GO" id="GO:0016757">
    <property type="term" value="F:glycosyltransferase activity"/>
    <property type="evidence" value="ECO:0007669"/>
    <property type="project" value="UniProtKB-KW"/>
</dbReference>
<dbReference type="Gene3D" id="3.10.110.10">
    <property type="entry name" value="Ubiquitin Conjugating Enzyme"/>
    <property type="match status" value="1"/>
</dbReference>
<dbReference type="InterPro" id="IPR016135">
    <property type="entry name" value="UBQ-conjugating_enzyme/RWD"/>
</dbReference>
<organism evidence="7 8">
    <name type="scientific">[Myrmecia] bisecta</name>
    <dbReference type="NCBI Taxonomy" id="41462"/>
    <lineage>
        <taxon>Eukaryota</taxon>
        <taxon>Viridiplantae</taxon>
        <taxon>Chlorophyta</taxon>
        <taxon>core chlorophytes</taxon>
        <taxon>Trebouxiophyceae</taxon>
        <taxon>Trebouxiales</taxon>
        <taxon>Trebouxiaceae</taxon>
        <taxon>Myrmecia</taxon>
    </lineage>
</organism>
<dbReference type="CDD" id="cd23802">
    <property type="entry name" value="UBCc_UBE2Q"/>
    <property type="match status" value="1"/>
</dbReference>
<evidence type="ECO:0000259" key="6">
    <source>
        <dbReference type="PROSITE" id="PS50127"/>
    </source>
</evidence>
<dbReference type="PANTHER" id="PTHR21328">
    <property type="entry name" value="POLY ADP-RIBOSE POLYMERASE FAMILY, MEMBER PARP"/>
    <property type="match status" value="1"/>
</dbReference>
<dbReference type="AlphaFoldDB" id="A0AAW1Q3F4"/>
<evidence type="ECO:0000256" key="2">
    <source>
        <dbReference type="ARBA" id="ARBA00022679"/>
    </source>
</evidence>
<evidence type="ECO:0000313" key="7">
    <source>
        <dbReference type="EMBL" id="KAK9814694.1"/>
    </source>
</evidence>
<dbReference type="GO" id="GO:0016779">
    <property type="term" value="F:nucleotidyltransferase activity"/>
    <property type="evidence" value="ECO:0007669"/>
    <property type="project" value="UniProtKB-KW"/>
</dbReference>
<dbReference type="EMBL" id="JALJOR010000007">
    <property type="protein sequence ID" value="KAK9814694.1"/>
    <property type="molecule type" value="Genomic_DNA"/>
</dbReference>
<evidence type="ECO:0000256" key="1">
    <source>
        <dbReference type="ARBA" id="ARBA00022676"/>
    </source>
</evidence>
<evidence type="ECO:0000313" key="8">
    <source>
        <dbReference type="Proteomes" id="UP001489004"/>
    </source>
</evidence>
<name>A0AAW1Q3F4_9CHLO</name>
<keyword evidence="2" id="KW-0808">Transferase</keyword>
<feature type="region of interest" description="Disordered" evidence="5">
    <location>
        <begin position="174"/>
        <end position="263"/>
    </location>
</feature>
<accession>A0AAW1Q3F4</accession>
<dbReference type="InterPro" id="IPR000608">
    <property type="entry name" value="UBC"/>
</dbReference>
<gene>
    <name evidence="7" type="ORF">WJX72_010012</name>
</gene>
<evidence type="ECO:0000256" key="3">
    <source>
        <dbReference type="ARBA" id="ARBA00022695"/>
    </source>
</evidence>
<dbReference type="PROSITE" id="PS50127">
    <property type="entry name" value="UBC_2"/>
    <property type="match status" value="1"/>
</dbReference>
<proteinExistence type="predicted"/>
<protein>
    <recommendedName>
        <fullName evidence="6">UBC core domain-containing protein</fullName>
    </recommendedName>
</protein>
<dbReference type="Proteomes" id="UP001489004">
    <property type="component" value="Unassembled WGS sequence"/>
</dbReference>
<keyword evidence="3" id="KW-0548">Nucleotidyltransferase</keyword>
<comment type="caution">
    <text evidence="7">The sequence shown here is derived from an EMBL/GenBank/DDBJ whole genome shotgun (WGS) entry which is preliminary data.</text>
</comment>
<keyword evidence="1" id="KW-0328">Glycosyltransferase</keyword>
<dbReference type="InterPro" id="IPR051838">
    <property type="entry name" value="ARTD_PARP"/>
</dbReference>
<reference evidence="7 8" key="1">
    <citation type="journal article" date="2024" name="Nat. Commun.">
        <title>Phylogenomics reveals the evolutionary origins of lichenization in chlorophyte algae.</title>
        <authorList>
            <person name="Puginier C."/>
            <person name="Libourel C."/>
            <person name="Otte J."/>
            <person name="Skaloud P."/>
            <person name="Haon M."/>
            <person name="Grisel S."/>
            <person name="Petersen M."/>
            <person name="Berrin J.G."/>
            <person name="Delaux P.M."/>
            <person name="Dal Grande F."/>
            <person name="Keller J."/>
        </authorList>
    </citation>
    <scope>NUCLEOTIDE SEQUENCE [LARGE SCALE GENOMIC DNA]</scope>
    <source>
        <strain evidence="7 8">SAG 2043</strain>
    </source>
</reference>
<evidence type="ECO:0000256" key="5">
    <source>
        <dbReference type="SAM" id="MobiDB-lite"/>
    </source>
</evidence>
<feature type="domain" description="UBC core" evidence="6">
    <location>
        <begin position="2"/>
        <end position="192"/>
    </location>
</feature>
<keyword evidence="4" id="KW-0520">NAD</keyword>
<keyword evidence="8" id="KW-1185">Reference proteome</keyword>
<sequence>MQGTRRIAAEFKYLGEQIATGALPGVSDLQIVGDDITRWRFHLKDFDNAMAGGAALNGDLAQLKNQYGQDYLLMELKVPSDYPQDPFFLRVISPRCMWYTGHVTAGGSICIEALTHSGSSGSWKPQLSVEAVLHTVMANMIDCEVYFVKTASGPGGLTGPLRIDLNRTYARSGPMQKYTESEAQAAFSRMQSAADTGSPCKRTSAPVGETAVASASMQGDDAYDSDGYANSYGNNSDMDTDNEGDNTSDAGSMSGDDDLDSEAAPGYLFEDAISDAAGEQPEHFQGINRRSVLLILPTTQLLAMHCQALGIPSAKPLVARVTAQGPSVGYGKQPLHEVTYGLPTLMRKHDAEEDDHPFREGSKVVYQLTRMLASYLDTVWVDLATDFRGAAAFLTNLHKFLSHNLRSLGNYCVICAREQALPGLKPVACEDPMCTHMYDELGLGTDMAELYHAPEIPQAGPSDCQALNLALKQKAEILWDDIRRVLRDLPSVAAMAAERDLQAHLAKIDKRAFRLLRWFKLFTNTPKREVQFQALKQKHGSRYAFHGIFGTSPACLAICEVVNVPTNKVHTASNILVVPEEAAVATRYFVMYTQSSEIPPTQADQLVFISLLWRPSQSRGYGGDKIAQKVGAKITLKVAASLHVHNFRLVQADKLVVPQCAGVHSYG</sequence>
<dbReference type="SUPFAM" id="SSF54495">
    <property type="entry name" value="UBC-like"/>
    <property type="match status" value="1"/>
</dbReference>
<evidence type="ECO:0000256" key="4">
    <source>
        <dbReference type="ARBA" id="ARBA00023027"/>
    </source>
</evidence>